<comment type="catalytic activity">
    <reaction evidence="10">
        <text>4-CDP-2-C-methyl-D-erythritol + ATP = 4-CDP-2-C-methyl-D-erythritol 2-phosphate + ADP + H(+)</text>
        <dbReference type="Rhea" id="RHEA:18437"/>
        <dbReference type="ChEBI" id="CHEBI:15378"/>
        <dbReference type="ChEBI" id="CHEBI:30616"/>
        <dbReference type="ChEBI" id="CHEBI:57823"/>
        <dbReference type="ChEBI" id="CHEBI:57919"/>
        <dbReference type="ChEBI" id="CHEBI:456216"/>
        <dbReference type="EC" id="2.7.1.148"/>
    </reaction>
</comment>
<reference evidence="13 14" key="1">
    <citation type="submission" date="2014-01" db="EMBL/GenBank/DDBJ databases">
        <title>Roseivivax halodurans JCM 10272 Genome Sequencing.</title>
        <authorList>
            <person name="Lai Q."/>
            <person name="Li G."/>
            <person name="Shao Z."/>
        </authorList>
    </citation>
    <scope>NUCLEOTIDE SEQUENCE [LARGE SCALE GENOMIC DNA]</scope>
    <source>
        <strain evidence="13 14">JCM 10272</strain>
    </source>
</reference>
<feature type="domain" description="GHMP kinase N-terminal" evidence="11">
    <location>
        <begin position="65"/>
        <end position="121"/>
    </location>
</feature>
<dbReference type="InterPro" id="IPR013750">
    <property type="entry name" value="GHMP_kinase_C_dom"/>
</dbReference>
<keyword evidence="14" id="KW-1185">Reference proteome</keyword>
<dbReference type="GO" id="GO:0050515">
    <property type="term" value="F:4-(cytidine 5'-diphospho)-2-C-methyl-D-erythritol kinase activity"/>
    <property type="evidence" value="ECO:0007669"/>
    <property type="project" value="UniProtKB-UniRule"/>
</dbReference>
<evidence type="ECO:0000259" key="11">
    <source>
        <dbReference type="Pfam" id="PF00288"/>
    </source>
</evidence>
<dbReference type="HAMAP" id="MF_00061">
    <property type="entry name" value="IspE"/>
    <property type="match status" value="1"/>
</dbReference>
<dbReference type="Pfam" id="PF00288">
    <property type="entry name" value="GHMP_kinases_N"/>
    <property type="match status" value="1"/>
</dbReference>
<evidence type="ECO:0000256" key="9">
    <source>
        <dbReference type="ARBA" id="ARBA00032554"/>
    </source>
</evidence>
<dbReference type="eggNOG" id="COG1947">
    <property type="taxonomic scope" value="Bacteria"/>
</dbReference>
<evidence type="ECO:0000256" key="8">
    <source>
        <dbReference type="ARBA" id="ARBA00023229"/>
    </source>
</evidence>
<organism evidence="13 14">
    <name type="scientific">Roseivivax halodurans JCM 10272</name>
    <dbReference type="NCBI Taxonomy" id="1449350"/>
    <lineage>
        <taxon>Bacteria</taxon>
        <taxon>Pseudomonadati</taxon>
        <taxon>Pseudomonadota</taxon>
        <taxon>Alphaproteobacteria</taxon>
        <taxon>Rhodobacterales</taxon>
        <taxon>Roseobacteraceae</taxon>
        <taxon>Roseivivax</taxon>
    </lineage>
</organism>
<sequence>MSEHAPAKVNLTLHVTGRRSDGYHLLDSLVAFADVGDTVTAEPADALTLEVTGPMGADVPTGPENLVLAAARLFDAPRGARLILDKHLPAAAGIGGGSSDAAAALRLLSRLWDLPVPEGSVALGADVPMCLDPRVQRVRGVGDERRPVDILPPLPTVLVNPGVPVATPEVFKRLTVRENPPMPTDLPLLSCPADAADWIATQRNDLAGPARAIAPEIGAVLAALSGARLARMSGSGATCFGLYDTRAEADQAAEEIARAEPGWWVRATTLAAHAPSS</sequence>
<dbReference type="UniPathway" id="UPA00056">
    <property type="reaction ID" value="UER00094"/>
</dbReference>
<dbReference type="PATRIC" id="fig|1449350.3.peg.1502"/>
<feature type="domain" description="GHMP kinase C-terminal" evidence="12">
    <location>
        <begin position="206"/>
        <end position="258"/>
    </location>
</feature>
<comment type="caution">
    <text evidence="13">The sequence shown here is derived from an EMBL/GenBank/DDBJ whole genome shotgun (WGS) entry which is preliminary data.</text>
</comment>
<evidence type="ECO:0000256" key="2">
    <source>
        <dbReference type="ARBA" id="ARBA00012052"/>
    </source>
</evidence>
<evidence type="ECO:0000313" key="13">
    <source>
        <dbReference type="EMBL" id="ETX15086.1"/>
    </source>
</evidence>
<evidence type="ECO:0000313" key="14">
    <source>
        <dbReference type="Proteomes" id="UP000022447"/>
    </source>
</evidence>
<dbReference type="PANTHER" id="PTHR43527:SF2">
    <property type="entry name" value="4-DIPHOSPHOCYTIDYL-2-C-METHYL-D-ERYTHRITOL KINASE, CHLOROPLASTIC"/>
    <property type="match status" value="1"/>
</dbReference>
<dbReference type="InterPro" id="IPR004424">
    <property type="entry name" value="IspE"/>
</dbReference>
<keyword evidence="5 10" id="KW-0547">Nucleotide-binding</keyword>
<gene>
    <name evidence="10" type="primary">ispE</name>
    <name evidence="13" type="ORF">OCH239_17520</name>
</gene>
<dbReference type="InterPro" id="IPR006204">
    <property type="entry name" value="GHMP_kinase_N_dom"/>
</dbReference>
<feature type="active site" evidence="10">
    <location>
        <position position="126"/>
    </location>
</feature>
<dbReference type="GO" id="GO:0005524">
    <property type="term" value="F:ATP binding"/>
    <property type="evidence" value="ECO:0007669"/>
    <property type="project" value="UniProtKB-UniRule"/>
</dbReference>
<accession>X7EIU1</accession>
<keyword evidence="8 10" id="KW-0414">Isoprene biosynthesis</keyword>
<evidence type="ECO:0000256" key="3">
    <source>
        <dbReference type="ARBA" id="ARBA00017473"/>
    </source>
</evidence>
<evidence type="ECO:0000256" key="5">
    <source>
        <dbReference type="ARBA" id="ARBA00022741"/>
    </source>
</evidence>
<comment type="function">
    <text evidence="10">Catalyzes the phosphorylation of the position 2 hydroxy group of 4-diphosphocytidyl-2C-methyl-D-erythritol.</text>
</comment>
<keyword evidence="4 10" id="KW-0808">Transferase</keyword>
<feature type="active site" evidence="10">
    <location>
        <position position="8"/>
    </location>
</feature>
<dbReference type="InterPro" id="IPR036554">
    <property type="entry name" value="GHMP_kinase_C_sf"/>
</dbReference>
<dbReference type="Gene3D" id="3.30.70.890">
    <property type="entry name" value="GHMP kinase, C-terminal domain"/>
    <property type="match status" value="1"/>
</dbReference>
<dbReference type="PIRSF" id="PIRSF010376">
    <property type="entry name" value="IspE"/>
    <property type="match status" value="1"/>
</dbReference>
<dbReference type="SUPFAM" id="SSF54211">
    <property type="entry name" value="Ribosomal protein S5 domain 2-like"/>
    <property type="match status" value="1"/>
</dbReference>
<dbReference type="SUPFAM" id="SSF55060">
    <property type="entry name" value="GHMP Kinase, C-terminal domain"/>
    <property type="match status" value="1"/>
</dbReference>
<feature type="binding site" evidence="10">
    <location>
        <begin position="89"/>
        <end position="99"/>
    </location>
    <ligand>
        <name>ATP</name>
        <dbReference type="ChEBI" id="CHEBI:30616"/>
    </ligand>
</feature>
<dbReference type="NCBIfam" id="NF011202">
    <property type="entry name" value="PRK14608.1"/>
    <property type="match status" value="1"/>
</dbReference>
<dbReference type="PANTHER" id="PTHR43527">
    <property type="entry name" value="4-DIPHOSPHOCYTIDYL-2-C-METHYL-D-ERYTHRITOL KINASE, CHLOROPLASTIC"/>
    <property type="match status" value="1"/>
</dbReference>
<keyword evidence="6 10" id="KW-0418">Kinase</keyword>
<evidence type="ECO:0000256" key="10">
    <source>
        <dbReference type="HAMAP-Rule" id="MF_00061"/>
    </source>
</evidence>
<dbReference type="InterPro" id="IPR020568">
    <property type="entry name" value="Ribosomal_Su5_D2-typ_SF"/>
</dbReference>
<comment type="similarity">
    <text evidence="1 10">Belongs to the GHMP kinase family. IspE subfamily.</text>
</comment>
<dbReference type="Gene3D" id="3.30.230.10">
    <property type="match status" value="1"/>
</dbReference>
<evidence type="ECO:0000256" key="7">
    <source>
        <dbReference type="ARBA" id="ARBA00022840"/>
    </source>
</evidence>
<name>X7EIU1_9RHOB</name>
<proteinExistence type="inferred from homology"/>
<dbReference type="Proteomes" id="UP000022447">
    <property type="component" value="Unassembled WGS sequence"/>
</dbReference>
<dbReference type="GO" id="GO:0019288">
    <property type="term" value="P:isopentenyl diphosphate biosynthetic process, methylerythritol 4-phosphate pathway"/>
    <property type="evidence" value="ECO:0007669"/>
    <property type="project" value="UniProtKB-UniRule"/>
</dbReference>
<dbReference type="InterPro" id="IPR014721">
    <property type="entry name" value="Ribsml_uS5_D2-typ_fold_subgr"/>
</dbReference>
<keyword evidence="7 10" id="KW-0067">ATP-binding</keyword>
<protein>
    <recommendedName>
        <fullName evidence="3 10">4-diphosphocytidyl-2-C-methyl-D-erythritol kinase</fullName>
        <shortName evidence="10">CMK</shortName>
        <ecNumber evidence="2 10">2.7.1.148</ecNumber>
    </recommendedName>
    <alternativeName>
        <fullName evidence="9 10">4-(cytidine-5'-diphospho)-2-C-methyl-D-erythritol kinase</fullName>
    </alternativeName>
</protein>
<dbReference type="GO" id="GO:0016114">
    <property type="term" value="P:terpenoid biosynthetic process"/>
    <property type="evidence" value="ECO:0007669"/>
    <property type="project" value="InterPro"/>
</dbReference>
<dbReference type="STRING" id="1449350.OCH239_17520"/>
<dbReference type="EMBL" id="JALZ01000006">
    <property type="protein sequence ID" value="ETX15086.1"/>
    <property type="molecule type" value="Genomic_DNA"/>
</dbReference>
<dbReference type="Pfam" id="PF08544">
    <property type="entry name" value="GHMP_kinases_C"/>
    <property type="match status" value="1"/>
</dbReference>
<evidence type="ECO:0000256" key="6">
    <source>
        <dbReference type="ARBA" id="ARBA00022777"/>
    </source>
</evidence>
<evidence type="ECO:0000256" key="1">
    <source>
        <dbReference type="ARBA" id="ARBA00009684"/>
    </source>
</evidence>
<comment type="pathway">
    <text evidence="10">Isoprenoid biosynthesis; isopentenyl diphosphate biosynthesis via DXP pathway; isopentenyl diphosphate from 1-deoxy-D-xylulose 5-phosphate: step 3/6.</text>
</comment>
<dbReference type="EC" id="2.7.1.148" evidence="2 10"/>
<evidence type="ECO:0000256" key="4">
    <source>
        <dbReference type="ARBA" id="ARBA00022679"/>
    </source>
</evidence>
<dbReference type="AlphaFoldDB" id="X7EIU1"/>
<evidence type="ECO:0000259" key="12">
    <source>
        <dbReference type="Pfam" id="PF08544"/>
    </source>
</evidence>